<reference evidence="2 3" key="1">
    <citation type="submission" date="2019-05" db="EMBL/GenBank/DDBJ databases">
        <authorList>
            <person name="Lee S.D."/>
        </authorList>
    </citation>
    <scope>NUCLEOTIDE SEQUENCE [LARGE SCALE GENOMIC DNA]</scope>
    <source>
        <strain evidence="2 3">C5-26</strain>
    </source>
</reference>
<dbReference type="EMBL" id="VCQV01000033">
    <property type="protein sequence ID" value="TWP33946.1"/>
    <property type="molecule type" value="Genomic_DNA"/>
</dbReference>
<dbReference type="RefSeq" id="WP_146319457.1">
    <property type="nucleotide sequence ID" value="NZ_VCQV01000033.1"/>
</dbReference>
<reference evidence="2 3" key="2">
    <citation type="submission" date="2019-08" db="EMBL/GenBank/DDBJ databases">
        <title>Jejuicoccus antrihumi gen. nov., sp. nov., a new member of the family Dermacoccaceae isolated from a cave.</title>
        <authorList>
            <person name="Schumann P."/>
            <person name="Kim I.S."/>
        </authorList>
    </citation>
    <scope>NUCLEOTIDE SEQUENCE [LARGE SCALE GENOMIC DNA]</scope>
    <source>
        <strain evidence="2 3">C5-26</strain>
    </source>
</reference>
<gene>
    <name evidence="2" type="ORF">FGL98_19115</name>
</gene>
<protein>
    <submittedName>
        <fullName evidence="2">Aminoglycoside phosphotransferase family protein</fullName>
    </submittedName>
</protein>
<keyword evidence="3" id="KW-1185">Reference proteome</keyword>
<proteinExistence type="predicted"/>
<keyword evidence="2" id="KW-0808">Transferase</keyword>
<dbReference type="Gene3D" id="3.90.1200.10">
    <property type="match status" value="1"/>
</dbReference>
<evidence type="ECO:0000313" key="3">
    <source>
        <dbReference type="Proteomes" id="UP000320244"/>
    </source>
</evidence>
<dbReference type="SUPFAM" id="SSF56112">
    <property type="entry name" value="Protein kinase-like (PK-like)"/>
    <property type="match status" value="1"/>
</dbReference>
<sequence>MALSDAQQQTVDGWFPGAVVVADLSWGLVDTVVLHLRHDGGEAVVKAAGPSDGHLPREIAAHERWTGPWRTTGRIGRLLHADRDQNVFALSYLPGVLVQDSPAADDADTYRQAGALLAAYHAQAARVSQSYEAQMDARAITWLDGEHRISQGIVTRLREVIASHDQPAVELVPTHGDWQTRNWLVNDDGQILVIDLGRADWRPALTDFARLARREWEGRPGLERAFIEGYRGDPRESAAWQRTLLREAIGTACWAYQVGAEDFEQEGHRMIRQALAAA</sequence>
<evidence type="ECO:0000259" key="1">
    <source>
        <dbReference type="Pfam" id="PF01636"/>
    </source>
</evidence>
<feature type="domain" description="Aminoglycoside phosphotransferase" evidence="1">
    <location>
        <begin position="80"/>
        <end position="239"/>
    </location>
</feature>
<dbReference type="OrthoDB" id="21342at2"/>
<dbReference type="InterPro" id="IPR002575">
    <property type="entry name" value="Aminoglycoside_PTrfase"/>
</dbReference>
<dbReference type="Pfam" id="PF01636">
    <property type="entry name" value="APH"/>
    <property type="match status" value="1"/>
</dbReference>
<dbReference type="AlphaFoldDB" id="A0A563DUT7"/>
<dbReference type="InterPro" id="IPR011009">
    <property type="entry name" value="Kinase-like_dom_sf"/>
</dbReference>
<evidence type="ECO:0000313" key="2">
    <source>
        <dbReference type="EMBL" id="TWP33946.1"/>
    </source>
</evidence>
<name>A0A563DUT7_9MICO</name>
<dbReference type="Proteomes" id="UP000320244">
    <property type="component" value="Unassembled WGS sequence"/>
</dbReference>
<comment type="caution">
    <text evidence="2">The sequence shown here is derived from an EMBL/GenBank/DDBJ whole genome shotgun (WGS) entry which is preliminary data.</text>
</comment>
<organism evidence="2 3">
    <name type="scientific">Leekyejoonella antrihumi</name>
    <dbReference type="NCBI Taxonomy" id="1660198"/>
    <lineage>
        <taxon>Bacteria</taxon>
        <taxon>Bacillati</taxon>
        <taxon>Actinomycetota</taxon>
        <taxon>Actinomycetes</taxon>
        <taxon>Micrococcales</taxon>
        <taxon>Dermacoccaceae</taxon>
        <taxon>Leekyejoonella</taxon>
    </lineage>
</organism>
<accession>A0A563DUT7</accession>
<dbReference type="GO" id="GO:0016740">
    <property type="term" value="F:transferase activity"/>
    <property type="evidence" value="ECO:0007669"/>
    <property type="project" value="UniProtKB-KW"/>
</dbReference>